<sequence>MYARVVSFIVALFFVTLAAATQTVTVTSYPPSTPTPLPANQCGTSGGTLHCCTFADDSSNSIIAAALALADVVVSPITALVGSACSAVSVGGTCSTNAVCCQNQVNSNATKTQSTIAHPLQCPEPNVRLCCKAIEETGSPVINNLFIVLKFTHDFARDGGVAARCKPMDMFGMGADGFCTTVPACCNPDGIKKDGELVLGCNKIDHFDENGRARPYPNGPCTRTAAECGFVHPNEPQWATAKMSNFNKRSNTRRRGTYDDDDDYDYDMRAPSPPPPQPRRPNASAAMLISQIQQETQASKAGAGAPSSSTPREDSMSNIPAASSSKLVTPSASSVSRPPLAISTSTRSVHSPASSSPVKAFTPINMTSAFNTSPSNQVASPATHTPVKPAAMLKPTPAPASTHASPASISTPATTAPAHPHSQSSTPVPTPKARPPPIIAPPPNSAFNNSFSGMSLGSPAFSPRASGGGQTTNTNTSTSTNMNTTSKPQAVDDDAMHVDQPLSSVSGSVAGVDAQQQQKQSSLPPGPPEPAPYQPPPPIPGVPDGLISRCVDIDSELRDIEKSIKDAQCFIAMDQKEKVDTSVNDYVSPMGAGMSPPTGGGVPPTPTPTSAGPATTTFGAPPPPPTATTTAAATGAAMPPPPPTPSTTSAGAGLGPATFPPLDLHDELSELTTRYQDLMKEKAEKEEELVALDSWPVGPDQVHMDDDVDSSEYKILIQNTVELKEM</sequence>
<dbReference type="SMART" id="SM00075">
    <property type="entry name" value="HYDRO"/>
    <property type="match status" value="1"/>
</dbReference>
<evidence type="ECO:0000256" key="1">
    <source>
        <dbReference type="ARBA" id="ARBA00004191"/>
    </source>
</evidence>
<feature type="compositionally biased region" description="Polar residues" evidence="6">
    <location>
        <begin position="514"/>
        <end position="523"/>
    </location>
</feature>
<evidence type="ECO:0000256" key="4">
    <source>
        <dbReference type="ARBA" id="ARBA00022525"/>
    </source>
</evidence>
<evidence type="ECO:0000313" key="8">
    <source>
        <dbReference type="EMBL" id="PPR03439.1"/>
    </source>
</evidence>
<keyword evidence="5" id="KW-1015">Disulfide bond</keyword>
<feature type="chain" id="PRO_5019492717" description="Hydrophobin" evidence="7">
    <location>
        <begin position="21"/>
        <end position="726"/>
    </location>
</feature>
<organism evidence="8 9">
    <name type="scientific">Panaeolus cyanescens</name>
    <dbReference type="NCBI Taxonomy" id="181874"/>
    <lineage>
        <taxon>Eukaryota</taxon>
        <taxon>Fungi</taxon>
        <taxon>Dikarya</taxon>
        <taxon>Basidiomycota</taxon>
        <taxon>Agaricomycotina</taxon>
        <taxon>Agaricomycetes</taxon>
        <taxon>Agaricomycetidae</taxon>
        <taxon>Agaricales</taxon>
        <taxon>Agaricineae</taxon>
        <taxon>Galeropsidaceae</taxon>
        <taxon>Panaeolus</taxon>
    </lineage>
</organism>
<keyword evidence="7" id="KW-0732">Signal</keyword>
<dbReference type="CDD" id="cd23507">
    <property type="entry name" value="hydrophobin_I"/>
    <property type="match status" value="1"/>
</dbReference>
<feature type="region of interest" description="Disordered" evidence="6">
    <location>
        <begin position="505"/>
        <end position="547"/>
    </location>
</feature>
<feature type="compositionally biased region" description="Polar residues" evidence="6">
    <location>
        <begin position="445"/>
        <end position="455"/>
    </location>
</feature>
<feature type="region of interest" description="Disordered" evidence="6">
    <location>
        <begin position="590"/>
        <end position="665"/>
    </location>
</feature>
<name>A0A409YK39_9AGAR</name>
<accession>A0A409YK39</accession>
<dbReference type="Pfam" id="PF01185">
    <property type="entry name" value="Hydrophobin"/>
    <property type="match status" value="2"/>
</dbReference>
<feature type="compositionally biased region" description="Low complexity" evidence="6">
    <location>
        <begin position="298"/>
        <end position="309"/>
    </location>
</feature>
<feature type="compositionally biased region" description="Low complexity" evidence="6">
    <location>
        <begin position="608"/>
        <end position="619"/>
    </location>
</feature>
<feature type="non-terminal residue" evidence="8">
    <location>
        <position position="726"/>
    </location>
</feature>
<evidence type="ECO:0000256" key="7">
    <source>
        <dbReference type="SAM" id="SignalP"/>
    </source>
</evidence>
<gene>
    <name evidence="8" type="ORF">CVT24_012688</name>
</gene>
<feature type="compositionally biased region" description="Polar residues" evidence="6">
    <location>
        <begin position="316"/>
        <end position="357"/>
    </location>
</feature>
<proteinExistence type="inferred from homology"/>
<comment type="caution">
    <text evidence="8">The sequence shown here is derived from an EMBL/GenBank/DDBJ whole genome shotgun (WGS) entry which is preliminary data.</text>
</comment>
<keyword evidence="3" id="KW-0134">Cell wall</keyword>
<feature type="signal peptide" evidence="7">
    <location>
        <begin position="1"/>
        <end position="20"/>
    </location>
</feature>
<dbReference type="GO" id="GO:0009277">
    <property type="term" value="C:fungal-type cell wall"/>
    <property type="evidence" value="ECO:0007669"/>
    <property type="project" value="InterPro"/>
</dbReference>
<comment type="subcellular location">
    <subcellularLocation>
        <location evidence="1">Secreted</location>
        <location evidence="1">Cell wall</location>
    </subcellularLocation>
</comment>
<evidence type="ECO:0000256" key="6">
    <source>
        <dbReference type="SAM" id="MobiDB-lite"/>
    </source>
</evidence>
<reference evidence="8 9" key="1">
    <citation type="journal article" date="2018" name="Evol. Lett.">
        <title>Horizontal gene cluster transfer increased hallucinogenic mushroom diversity.</title>
        <authorList>
            <person name="Reynolds H.T."/>
            <person name="Vijayakumar V."/>
            <person name="Gluck-Thaler E."/>
            <person name="Korotkin H.B."/>
            <person name="Matheny P.B."/>
            <person name="Slot J.C."/>
        </authorList>
    </citation>
    <scope>NUCLEOTIDE SEQUENCE [LARGE SCALE GENOMIC DNA]</scope>
    <source>
        <strain evidence="8 9">2629</strain>
    </source>
</reference>
<dbReference type="EMBL" id="NHTK01001065">
    <property type="protein sequence ID" value="PPR03439.1"/>
    <property type="molecule type" value="Genomic_DNA"/>
</dbReference>
<dbReference type="Proteomes" id="UP000284842">
    <property type="component" value="Unassembled WGS sequence"/>
</dbReference>
<feature type="compositionally biased region" description="Low complexity" evidence="6">
    <location>
        <begin position="399"/>
        <end position="422"/>
    </location>
</feature>
<keyword evidence="4" id="KW-0964">Secreted</keyword>
<feature type="compositionally biased region" description="Polar residues" evidence="6">
    <location>
        <begin position="372"/>
        <end position="383"/>
    </location>
</feature>
<keyword evidence="9" id="KW-1185">Reference proteome</keyword>
<evidence type="ECO:0000256" key="5">
    <source>
        <dbReference type="ARBA" id="ARBA00023157"/>
    </source>
</evidence>
<comment type="similarity">
    <text evidence="2">Belongs to the fungal hydrophobin family.</text>
</comment>
<evidence type="ECO:0008006" key="10">
    <source>
        <dbReference type="Google" id="ProtNLM"/>
    </source>
</evidence>
<evidence type="ECO:0000256" key="2">
    <source>
        <dbReference type="ARBA" id="ARBA00010446"/>
    </source>
</evidence>
<protein>
    <recommendedName>
        <fullName evidence="10">Hydrophobin</fullName>
    </recommendedName>
</protein>
<evidence type="ECO:0000256" key="3">
    <source>
        <dbReference type="ARBA" id="ARBA00022512"/>
    </source>
</evidence>
<dbReference type="AlphaFoldDB" id="A0A409YK39"/>
<feature type="compositionally biased region" description="Low complexity" evidence="6">
    <location>
        <begin position="471"/>
        <end position="486"/>
    </location>
</feature>
<evidence type="ECO:0000313" key="9">
    <source>
        <dbReference type="Proteomes" id="UP000284842"/>
    </source>
</evidence>
<dbReference type="InterPro" id="IPR001338">
    <property type="entry name" value="Class_I_Hydrophobin"/>
</dbReference>
<feature type="compositionally biased region" description="Pro residues" evidence="6">
    <location>
        <begin position="524"/>
        <end position="541"/>
    </location>
</feature>
<dbReference type="GO" id="GO:0005199">
    <property type="term" value="F:structural constituent of cell wall"/>
    <property type="evidence" value="ECO:0007669"/>
    <property type="project" value="InterPro"/>
</dbReference>
<feature type="region of interest" description="Disordered" evidence="6">
    <location>
        <begin position="372"/>
        <end position="489"/>
    </location>
</feature>
<feature type="compositionally biased region" description="Pro residues" evidence="6">
    <location>
        <begin position="428"/>
        <end position="444"/>
    </location>
</feature>
<dbReference type="InParanoid" id="A0A409YK39"/>
<feature type="compositionally biased region" description="Low complexity" evidence="6">
    <location>
        <begin position="627"/>
        <end position="637"/>
    </location>
</feature>
<feature type="region of interest" description="Disordered" evidence="6">
    <location>
        <begin position="241"/>
        <end position="360"/>
    </location>
</feature>